<evidence type="ECO:0000313" key="1">
    <source>
        <dbReference type="EMBL" id="MBM6575296.1"/>
    </source>
</evidence>
<sequence>MVANLLPESERERLLVDHIFDRFEASLLRPDDPPRLHIGEMQERCRTLFEEPGTLPMLMMRVAALVTTRIDGVNTVTSHIFQRRLQIKALLTSRCNPGDARVPRLIAWFIGASAVFQTTPDATLAQLERLGEILGD</sequence>
<dbReference type="EMBL" id="JAFEMC010000001">
    <property type="protein sequence ID" value="MBM6575296.1"/>
    <property type="molecule type" value="Genomic_DNA"/>
</dbReference>
<reference evidence="1 2" key="1">
    <citation type="submission" date="2020-12" db="EMBL/GenBank/DDBJ databases">
        <title>Sphingomonas sp.</title>
        <authorList>
            <person name="Kim M.K."/>
        </authorList>
    </citation>
    <scope>NUCLEOTIDE SEQUENCE [LARGE SCALE GENOMIC DNA]</scope>
    <source>
        <strain evidence="1 2">BT552</strain>
    </source>
</reference>
<gene>
    <name evidence="1" type="ORF">ILT43_02855</name>
</gene>
<dbReference type="RefSeq" id="WP_204194060.1">
    <property type="nucleotide sequence ID" value="NZ_JAFEMC010000001.1"/>
</dbReference>
<organism evidence="1 2">
    <name type="scientific">Sphingomonas longa</name>
    <dbReference type="NCBI Taxonomy" id="2778730"/>
    <lineage>
        <taxon>Bacteria</taxon>
        <taxon>Pseudomonadati</taxon>
        <taxon>Pseudomonadota</taxon>
        <taxon>Alphaproteobacteria</taxon>
        <taxon>Sphingomonadales</taxon>
        <taxon>Sphingomonadaceae</taxon>
        <taxon>Sphingomonas</taxon>
    </lineage>
</organism>
<name>A0ABS2D550_9SPHN</name>
<evidence type="ECO:0000313" key="2">
    <source>
        <dbReference type="Proteomes" id="UP000763641"/>
    </source>
</evidence>
<keyword evidence="2" id="KW-1185">Reference proteome</keyword>
<comment type="caution">
    <text evidence="1">The sequence shown here is derived from an EMBL/GenBank/DDBJ whole genome shotgun (WGS) entry which is preliminary data.</text>
</comment>
<proteinExistence type="predicted"/>
<protein>
    <submittedName>
        <fullName evidence="1">Uncharacterized protein</fullName>
    </submittedName>
</protein>
<accession>A0ABS2D550</accession>
<dbReference type="Proteomes" id="UP000763641">
    <property type="component" value="Unassembled WGS sequence"/>
</dbReference>